<accession>A0A830G7X1</accession>
<comment type="caution">
    <text evidence="2">The sequence shown here is derived from an EMBL/GenBank/DDBJ whole genome shotgun (WGS) entry which is preliminary data.</text>
</comment>
<sequence length="75" mass="7860">MTDGERAGRRYDRDVTAARDGSTRRADAESGDSPGGDPGLGGDAARVGPTARPAELTAEEHDAYYLTDPGDTEVH</sequence>
<feature type="compositionally biased region" description="Gly residues" evidence="1">
    <location>
        <begin position="33"/>
        <end position="42"/>
    </location>
</feature>
<evidence type="ECO:0000313" key="3">
    <source>
        <dbReference type="Proteomes" id="UP000608850"/>
    </source>
</evidence>
<proteinExistence type="predicted"/>
<dbReference type="RefSeq" id="WP_188877075.1">
    <property type="nucleotide sequence ID" value="NZ_BMOQ01000002.1"/>
</dbReference>
<keyword evidence="3" id="KW-1185">Reference proteome</keyword>
<name>A0A830G7X1_9EURY</name>
<dbReference type="AlphaFoldDB" id="A0A830G7X1"/>
<dbReference type="OrthoDB" id="385821at2157"/>
<protein>
    <submittedName>
        <fullName evidence="2">Uncharacterized protein</fullName>
    </submittedName>
</protein>
<gene>
    <name evidence="2" type="ORF">GCM10009021_06360</name>
</gene>
<feature type="compositionally biased region" description="Basic and acidic residues" evidence="1">
    <location>
        <begin position="1"/>
        <end position="28"/>
    </location>
</feature>
<reference evidence="2 3" key="1">
    <citation type="journal article" date="2019" name="Int. J. Syst. Evol. Microbiol.">
        <title>The Global Catalogue of Microorganisms (GCM) 10K type strain sequencing project: providing services to taxonomists for standard genome sequencing and annotation.</title>
        <authorList>
            <consortium name="The Broad Institute Genomics Platform"/>
            <consortium name="The Broad Institute Genome Sequencing Center for Infectious Disease"/>
            <person name="Wu L."/>
            <person name="Ma J."/>
        </authorList>
    </citation>
    <scope>NUCLEOTIDE SEQUENCE [LARGE SCALE GENOMIC DNA]</scope>
    <source>
        <strain evidence="2 3">JCM 16331</strain>
    </source>
</reference>
<dbReference type="EMBL" id="BMOQ01000002">
    <property type="protein sequence ID" value="GGN09537.1"/>
    <property type="molecule type" value="Genomic_DNA"/>
</dbReference>
<feature type="region of interest" description="Disordered" evidence="1">
    <location>
        <begin position="1"/>
        <end position="75"/>
    </location>
</feature>
<evidence type="ECO:0000256" key="1">
    <source>
        <dbReference type="SAM" id="MobiDB-lite"/>
    </source>
</evidence>
<dbReference type="Proteomes" id="UP000608850">
    <property type="component" value="Unassembled WGS sequence"/>
</dbReference>
<organism evidence="2 3">
    <name type="scientific">Halarchaeum nitratireducens</name>
    <dbReference type="NCBI Taxonomy" id="489913"/>
    <lineage>
        <taxon>Archaea</taxon>
        <taxon>Methanobacteriati</taxon>
        <taxon>Methanobacteriota</taxon>
        <taxon>Stenosarchaea group</taxon>
        <taxon>Halobacteria</taxon>
        <taxon>Halobacteriales</taxon>
        <taxon>Halobacteriaceae</taxon>
    </lineage>
</organism>
<evidence type="ECO:0000313" key="2">
    <source>
        <dbReference type="EMBL" id="GGN09537.1"/>
    </source>
</evidence>